<gene>
    <name evidence="2" type="ORF">DFH07DRAFT_1066091</name>
</gene>
<feature type="compositionally biased region" description="Basic and acidic residues" evidence="1">
    <location>
        <begin position="167"/>
        <end position="186"/>
    </location>
</feature>
<feature type="region of interest" description="Disordered" evidence="1">
    <location>
        <begin position="167"/>
        <end position="201"/>
    </location>
</feature>
<name>A0AAD7HX07_9AGAR</name>
<reference evidence="2" key="1">
    <citation type="submission" date="2023-03" db="EMBL/GenBank/DDBJ databases">
        <title>Massive genome expansion in bonnet fungi (Mycena s.s.) driven by repeated elements and novel gene families across ecological guilds.</title>
        <authorList>
            <consortium name="Lawrence Berkeley National Laboratory"/>
            <person name="Harder C.B."/>
            <person name="Miyauchi S."/>
            <person name="Viragh M."/>
            <person name="Kuo A."/>
            <person name="Thoen E."/>
            <person name="Andreopoulos B."/>
            <person name="Lu D."/>
            <person name="Skrede I."/>
            <person name="Drula E."/>
            <person name="Henrissat B."/>
            <person name="Morin E."/>
            <person name="Kohler A."/>
            <person name="Barry K."/>
            <person name="LaButti K."/>
            <person name="Morin E."/>
            <person name="Salamov A."/>
            <person name="Lipzen A."/>
            <person name="Mereny Z."/>
            <person name="Hegedus B."/>
            <person name="Baldrian P."/>
            <person name="Stursova M."/>
            <person name="Weitz H."/>
            <person name="Taylor A."/>
            <person name="Grigoriev I.V."/>
            <person name="Nagy L.G."/>
            <person name="Martin F."/>
            <person name="Kauserud H."/>
        </authorList>
    </citation>
    <scope>NUCLEOTIDE SEQUENCE</scope>
    <source>
        <strain evidence="2">CBHHK188m</strain>
    </source>
</reference>
<comment type="caution">
    <text evidence="2">The sequence shown here is derived from an EMBL/GenBank/DDBJ whole genome shotgun (WGS) entry which is preliminary data.</text>
</comment>
<accession>A0AAD7HX07</accession>
<dbReference type="AlphaFoldDB" id="A0AAD7HX07"/>
<evidence type="ECO:0000313" key="3">
    <source>
        <dbReference type="Proteomes" id="UP001215280"/>
    </source>
</evidence>
<evidence type="ECO:0000313" key="2">
    <source>
        <dbReference type="EMBL" id="KAJ7730005.1"/>
    </source>
</evidence>
<protein>
    <submittedName>
        <fullName evidence="2">Uncharacterized protein</fullName>
    </submittedName>
</protein>
<dbReference type="EMBL" id="JARJLG010000194">
    <property type="protein sequence ID" value="KAJ7730005.1"/>
    <property type="molecule type" value="Genomic_DNA"/>
</dbReference>
<organism evidence="2 3">
    <name type="scientific">Mycena maculata</name>
    <dbReference type="NCBI Taxonomy" id="230809"/>
    <lineage>
        <taxon>Eukaryota</taxon>
        <taxon>Fungi</taxon>
        <taxon>Dikarya</taxon>
        <taxon>Basidiomycota</taxon>
        <taxon>Agaricomycotina</taxon>
        <taxon>Agaricomycetes</taxon>
        <taxon>Agaricomycetidae</taxon>
        <taxon>Agaricales</taxon>
        <taxon>Marasmiineae</taxon>
        <taxon>Mycenaceae</taxon>
        <taxon>Mycena</taxon>
    </lineage>
</organism>
<dbReference type="Proteomes" id="UP001215280">
    <property type="component" value="Unassembled WGS sequence"/>
</dbReference>
<feature type="region of interest" description="Disordered" evidence="1">
    <location>
        <begin position="116"/>
        <end position="140"/>
    </location>
</feature>
<evidence type="ECO:0000256" key="1">
    <source>
        <dbReference type="SAM" id="MobiDB-lite"/>
    </source>
</evidence>
<keyword evidence="3" id="KW-1185">Reference proteome</keyword>
<proteinExistence type="predicted"/>
<sequence length="201" mass="22286">MHVLFFSGSDQKIRDLLQANEDSKNVAGSLKPIHEHLVGIRAELESLGAYAPLEPASETDLWNYSSVQEIDKMRVDGKFLDAEGGSFLLVLVLDGPALELQHLLSLKIPQQATLPAPRRFPSAHPSGAQTSHAADPQKKRRRIDHNWYPLLSLELLVRATPWQFAPKETHPDSRDTYGGRSDRGSDCSKVSTRVAPKYGVV</sequence>